<dbReference type="InterPro" id="IPR011527">
    <property type="entry name" value="ABC1_TM_dom"/>
</dbReference>
<evidence type="ECO:0000256" key="6">
    <source>
        <dbReference type="ARBA" id="ARBA00022989"/>
    </source>
</evidence>
<sequence>MRGFIKICSYAKEHRKKTYLAIFLIFLSALSGIVPYLFTYDMMLRFIESNTVTLTYLVMISAGICIGLLLQSFLFYQGLTASHQAAYDTLMELRIKFAEKMSKLPMGDIKARGVGSYKKNFVDDIESIETLLAHMIPEGIPFVITPVMVYIVLFLLDWRLGFLSLASVFVGMIPILIMMRSSLKKMGYYYDSARKMNATIVEYVSGMEVIKIFNRTSSSYENYVMSIENYKKYTLDWFKESWTYMAMYSSILPCTILFLLPVGTIFYLNGTLTLPVLAFSLLLSMGLGQPLLRLVDFIPTIPVLKHKIEQLEKTFSGQELITLNKNIKPAHYDVEFRNVYFGYEEQNVISNVSFSAKENSVTAIVGASGSGKSTLAKLLVHFWDVKAGEITIGGANIHDFSFEALMDIVSYVSQDVYLFNTTVMENIRIGRPGATDEEVIACAKAARCHDFITELDRGYDTIAGEDGNKFSGGEKQRISIARAILKNAPIIVLDEATAFTDPENEDKIQAALNKLIVGKTVIVIAHRLSTIADANKIIVLDKGALVGEGTHSQLLQSSDAYRHLWNSHMETLHWGIKVKEAEHV</sequence>
<dbReference type="Gene3D" id="1.20.1560.10">
    <property type="entry name" value="ABC transporter type 1, transmembrane domain"/>
    <property type="match status" value="1"/>
</dbReference>
<dbReference type="GO" id="GO:0005524">
    <property type="term" value="F:ATP binding"/>
    <property type="evidence" value="ECO:0007669"/>
    <property type="project" value="UniProtKB-KW"/>
</dbReference>
<dbReference type="PANTHER" id="PTHR43394">
    <property type="entry name" value="ATP-DEPENDENT PERMEASE MDL1, MITOCHONDRIAL"/>
    <property type="match status" value="1"/>
</dbReference>
<dbReference type="InterPro" id="IPR039421">
    <property type="entry name" value="Type_1_exporter"/>
</dbReference>
<reference evidence="11" key="1">
    <citation type="submission" date="2016-08" db="EMBL/GenBank/DDBJ databases">
        <authorList>
            <person name="Seilhamer J.J."/>
        </authorList>
    </citation>
    <scope>NUCLEOTIDE SEQUENCE</scope>
    <source>
        <strain evidence="11">86</strain>
    </source>
</reference>
<dbReference type="SMART" id="SM00382">
    <property type="entry name" value="AAA"/>
    <property type="match status" value="1"/>
</dbReference>
<feature type="transmembrane region" description="Helical" evidence="8">
    <location>
        <begin position="162"/>
        <end position="179"/>
    </location>
</feature>
<dbReference type="SUPFAM" id="SSF90123">
    <property type="entry name" value="ABC transporter transmembrane region"/>
    <property type="match status" value="1"/>
</dbReference>
<evidence type="ECO:0000256" key="2">
    <source>
        <dbReference type="ARBA" id="ARBA00022448"/>
    </source>
</evidence>
<dbReference type="GO" id="GO:0016887">
    <property type="term" value="F:ATP hydrolysis activity"/>
    <property type="evidence" value="ECO:0007669"/>
    <property type="project" value="InterPro"/>
</dbReference>
<dbReference type="GO" id="GO:0015421">
    <property type="term" value="F:ABC-type oligopeptide transporter activity"/>
    <property type="evidence" value="ECO:0007669"/>
    <property type="project" value="TreeGrafter"/>
</dbReference>
<organism evidence="11">
    <name type="scientific">uncultured Sporomusa sp</name>
    <dbReference type="NCBI Taxonomy" id="307249"/>
    <lineage>
        <taxon>Bacteria</taxon>
        <taxon>Bacillati</taxon>
        <taxon>Bacillota</taxon>
        <taxon>Negativicutes</taxon>
        <taxon>Selenomonadales</taxon>
        <taxon>Sporomusaceae</taxon>
        <taxon>Sporomusa</taxon>
        <taxon>environmental samples</taxon>
    </lineage>
</organism>
<dbReference type="InterPro" id="IPR027417">
    <property type="entry name" value="P-loop_NTPase"/>
</dbReference>
<dbReference type="InterPro" id="IPR036640">
    <property type="entry name" value="ABC1_TM_sf"/>
</dbReference>
<dbReference type="PROSITE" id="PS50893">
    <property type="entry name" value="ABC_TRANSPORTER_2"/>
    <property type="match status" value="1"/>
</dbReference>
<dbReference type="PANTHER" id="PTHR43394:SF1">
    <property type="entry name" value="ATP-BINDING CASSETTE SUB-FAMILY B MEMBER 10, MITOCHONDRIAL"/>
    <property type="match status" value="1"/>
</dbReference>
<feature type="domain" description="ABC transmembrane type-1" evidence="10">
    <location>
        <begin position="20"/>
        <end position="301"/>
    </location>
</feature>
<dbReference type="GO" id="GO:0005886">
    <property type="term" value="C:plasma membrane"/>
    <property type="evidence" value="ECO:0007669"/>
    <property type="project" value="UniProtKB-SubCell"/>
</dbReference>
<dbReference type="FunFam" id="3.40.50.300:FF:000287">
    <property type="entry name" value="Multidrug ABC transporter ATP-binding protein"/>
    <property type="match status" value="1"/>
</dbReference>
<keyword evidence="2" id="KW-0813">Transport</keyword>
<feature type="transmembrane region" description="Helical" evidence="8">
    <location>
        <begin position="20"/>
        <end position="38"/>
    </location>
</feature>
<keyword evidence="5" id="KW-0067">ATP-binding</keyword>
<evidence type="ECO:0000256" key="5">
    <source>
        <dbReference type="ARBA" id="ARBA00022840"/>
    </source>
</evidence>
<evidence type="ECO:0000259" key="9">
    <source>
        <dbReference type="PROSITE" id="PS50893"/>
    </source>
</evidence>
<evidence type="ECO:0000256" key="3">
    <source>
        <dbReference type="ARBA" id="ARBA00022692"/>
    </source>
</evidence>
<dbReference type="InterPro" id="IPR003439">
    <property type="entry name" value="ABC_transporter-like_ATP-bd"/>
</dbReference>
<dbReference type="CDD" id="cd07346">
    <property type="entry name" value="ABC_6TM_exporters"/>
    <property type="match status" value="1"/>
</dbReference>
<keyword evidence="4" id="KW-0547">Nucleotide-binding</keyword>
<feature type="transmembrane region" description="Helical" evidence="8">
    <location>
        <begin position="241"/>
        <end position="260"/>
    </location>
</feature>
<keyword evidence="6 8" id="KW-1133">Transmembrane helix</keyword>
<proteinExistence type="predicted"/>
<dbReference type="PROSITE" id="PS00211">
    <property type="entry name" value="ABC_TRANSPORTER_1"/>
    <property type="match status" value="1"/>
</dbReference>
<comment type="subcellular location">
    <subcellularLocation>
        <location evidence="1">Cell membrane</location>
        <topology evidence="1">Multi-pass membrane protein</topology>
    </subcellularLocation>
</comment>
<feature type="domain" description="ABC transporter" evidence="9">
    <location>
        <begin position="334"/>
        <end position="567"/>
    </location>
</feature>
<dbReference type="RefSeq" id="WP_288184497.1">
    <property type="nucleotide sequence ID" value="NZ_LT608335.1"/>
</dbReference>
<dbReference type="PROSITE" id="PS50929">
    <property type="entry name" value="ABC_TM1F"/>
    <property type="match status" value="1"/>
</dbReference>
<name>A0A212LVC1_9FIRM</name>
<evidence type="ECO:0000259" key="10">
    <source>
        <dbReference type="PROSITE" id="PS50929"/>
    </source>
</evidence>
<dbReference type="Gene3D" id="3.40.50.300">
    <property type="entry name" value="P-loop containing nucleotide triphosphate hydrolases"/>
    <property type="match status" value="1"/>
</dbReference>
<feature type="transmembrane region" description="Helical" evidence="8">
    <location>
        <begin position="54"/>
        <end position="76"/>
    </location>
</feature>
<dbReference type="Pfam" id="PF00005">
    <property type="entry name" value="ABC_tran"/>
    <property type="match status" value="1"/>
</dbReference>
<dbReference type="InterPro" id="IPR003593">
    <property type="entry name" value="AAA+_ATPase"/>
</dbReference>
<gene>
    <name evidence="11" type="ORF">KL86SPO_31647</name>
</gene>
<dbReference type="AlphaFoldDB" id="A0A212LVC1"/>
<dbReference type="EMBL" id="FMJE01000003">
    <property type="protein sequence ID" value="SCM81468.1"/>
    <property type="molecule type" value="Genomic_DNA"/>
</dbReference>
<evidence type="ECO:0000313" key="11">
    <source>
        <dbReference type="EMBL" id="SCM81468.1"/>
    </source>
</evidence>
<evidence type="ECO:0000256" key="7">
    <source>
        <dbReference type="ARBA" id="ARBA00023136"/>
    </source>
</evidence>
<evidence type="ECO:0000256" key="4">
    <source>
        <dbReference type="ARBA" id="ARBA00022741"/>
    </source>
</evidence>
<keyword evidence="7 8" id="KW-0472">Membrane</keyword>
<feature type="transmembrane region" description="Helical" evidence="8">
    <location>
        <begin position="266"/>
        <end position="287"/>
    </location>
</feature>
<accession>A0A212LVC1</accession>
<protein>
    <submittedName>
        <fullName evidence="11">ABC transporter related protein</fullName>
    </submittedName>
</protein>
<keyword evidence="3 8" id="KW-0812">Transmembrane</keyword>
<dbReference type="Pfam" id="PF00664">
    <property type="entry name" value="ABC_membrane"/>
    <property type="match status" value="1"/>
</dbReference>
<dbReference type="SUPFAM" id="SSF52540">
    <property type="entry name" value="P-loop containing nucleoside triphosphate hydrolases"/>
    <property type="match status" value="1"/>
</dbReference>
<evidence type="ECO:0000256" key="1">
    <source>
        <dbReference type="ARBA" id="ARBA00004651"/>
    </source>
</evidence>
<evidence type="ECO:0000256" key="8">
    <source>
        <dbReference type="SAM" id="Phobius"/>
    </source>
</evidence>
<dbReference type="InterPro" id="IPR017871">
    <property type="entry name" value="ABC_transporter-like_CS"/>
</dbReference>